<name>A0AA39FSP4_MICHY</name>
<evidence type="ECO:0000313" key="2">
    <source>
        <dbReference type="Proteomes" id="UP001168972"/>
    </source>
</evidence>
<accession>A0AA39FSP4</accession>
<protein>
    <submittedName>
        <fullName evidence="1">Uncharacterized protein</fullName>
    </submittedName>
</protein>
<dbReference type="AlphaFoldDB" id="A0AA39FSP4"/>
<gene>
    <name evidence="1" type="ORF">PV327_008919</name>
</gene>
<dbReference type="Proteomes" id="UP001168972">
    <property type="component" value="Unassembled WGS sequence"/>
</dbReference>
<proteinExistence type="predicted"/>
<keyword evidence="2" id="KW-1185">Reference proteome</keyword>
<dbReference type="EMBL" id="JAQQBR010000005">
    <property type="protein sequence ID" value="KAK0175142.1"/>
    <property type="molecule type" value="Genomic_DNA"/>
</dbReference>
<comment type="caution">
    <text evidence="1">The sequence shown here is derived from an EMBL/GenBank/DDBJ whole genome shotgun (WGS) entry which is preliminary data.</text>
</comment>
<reference evidence="1" key="1">
    <citation type="journal article" date="2023" name="bioRxiv">
        <title>Scaffold-level genome assemblies of two parasitoid biocontrol wasps reveal the parthenogenesis mechanism and an associated novel virus.</title>
        <authorList>
            <person name="Inwood S."/>
            <person name="Skelly J."/>
            <person name="Guhlin J."/>
            <person name="Harrop T."/>
            <person name="Goldson S."/>
            <person name="Dearden P."/>
        </authorList>
    </citation>
    <scope>NUCLEOTIDE SEQUENCE</scope>
    <source>
        <strain evidence="1">Lincoln</strain>
        <tissue evidence="1">Whole body</tissue>
    </source>
</reference>
<reference evidence="1" key="2">
    <citation type="submission" date="2023-03" db="EMBL/GenBank/DDBJ databases">
        <authorList>
            <person name="Inwood S.N."/>
            <person name="Skelly J.G."/>
            <person name="Guhlin J."/>
            <person name="Harrop T.W.R."/>
            <person name="Goldson S.G."/>
            <person name="Dearden P.K."/>
        </authorList>
    </citation>
    <scope>NUCLEOTIDE SEQUENCE</scope>
    <source>
        <strain evidence="1">Lincoln</strain>
        <tissue evidence="1">Whole body</tissue>
    </source>
</reference>
<evidence type="ECO:0000313" key="1">
    <source>
        <dbReference type="EMBL" id="KAK0175142.1"/>
    </source>
</evidence>
<organism evidence="1 2">
    <name type="scientific">Microctonus hyperodae</name>
    <name type="common">Parasitoid wasp</name>
    <dbReference type="NCBI Taxonomy" id="165561"/>
    <lineage>
        <taxon>Eukaryota</taxon>
        <taxon>Metazoa</taxon>
        <taxon>Ecdysozoa</taxon>
        <taxon>Arthropoda</taxon>
        <taxon>Hexapoda</taxon>
        <taxon>Insecta</taxon>
        <taxon>Pterygota</taxon>
        <taxon>Neoptera</taxon>
        <taxon>Endopterygota</taxon>
        <taxon>Hymenoptera</taxon>
        <taxon>Apocrita</taxon>
        <taxon>Ichneumonoidea</taxon>
        <taxon>Braconidae</taxon>
        <taxon>Euphorinae</taxon>
        <taxon>Microctonus</taxon>
    </lineage>
</organism>
<sequence>MYDFHQTLNHNVQGEFLTSFNNATDHGSSWRSGRLMRSLADEMPSELYIYIDDGIENTVILTFVRTFHKLANLHLPVDAPANYFFRDTIMNEIGEFVMYQDLASSSAIVYFEKLEAIVNLKMSITFDKTYKVEWMIDTDIETGPKMDRAFNREPLDIVPNE</sequence>